<dbReference type="Pfam" id="PF00230">
    <property type="entry name" value="MIP"/>
    <property type="match status" value="1"/>
</dbReference>
<evidence type="ECO:0000313" key="9">
    <source>
        <dbReference type="EMBL" id="CAE8728254.1"/>
    </source>
</evidence>
<proteinExistence type="inferred from homology"/>
<keyword evidence="3 6" id="KW-0812">Transmembrane</keyword>
<reference evidence="9" key="1">
    <citation type="submission" date="2021-02" db="EMBL/GenBank/DDBJ databases">
        <authorList>
            <person name="Dougan E. K."/>
            <person name="Rhodes N."/>
            <person name="Thang M."/>
            <person name="Chan C."/>
        </authorList>
    </citation>
    <scope>NUCLEOTIDE SEQUENCE</scope>
</reference>
<dbReference type="GO" id="GO:0015250">
    <property type="term" value="F:water channel activity"/>
    <property type="evidence" value="ECO:0007669"/>
    <property type="project" value="TreeGrafter"/>
</dbReference>
<accession>A0A813LHF5</accession>
<keyword evidence="4 8" id="KW-1133">Transmembrane helix</keyword>
<comment type="similarity">
    <text evidence="2 6">Belongs to the MIP/aquaporin (TC 1.A.8) family.</text>
</comment>
<dbReference type="PANTHER" id="PTHR19139">
    <property type="entry name" value="AQUAPORIN TRANSPORTER"/>
    <property type="match status" value="1"/>
</dbReference>
<dbReference type="Proteomes" id="UP000626109">
    <property type="component" value="Unassembled WGS sequence"/>
</dbReference>
<feature type="transmembrane region" description="Helical" evidence="8">
    <location>
        <begin position="12"/>
        <end position="29"/>
    </location>
</feature>
<feature type="transmembrane region" description="Helical" evidence="8">
    <location>
        <begin position="63"/>
        <end position="83"/>
    </location>
</feature>
<dbReference type="InterPro" id="IPR034294">
    <property type="entry name" value="Aquaporin_transptr"/>
</dbReference>
<dbReference type="SUPFAM" id="SSF81338">
    <property type="entry name" value="Aquaporin-like"/>
    <property type="match status" value="1"/>
</dbReference>
<organism evidence="9 10">
    <name type="scientific">Polarella glacialis</name>
    <name type="common">Dinoflagellate</name>
    <dbReference type="NCBI Taxonomy" id="89957"/>
    <lineage>
        <taxon>Eukaryota</taxon>
        <taxon>Sar</taxon>
        <taxon>Alveolata</taxon>
        <taxon>Dinophyceae</taxon>
        <taxon>Suessiales</taxon>
        <taxon>Suessiaceae</taxon>
        <taxon>Polarella</taxon>
    </lineage>
</organism>
<comment type="subcellular location">
    <subcellularLocation>
        <location evidence="1">Membrane</location>
        <topology evidence="1">Multi-pass membrane protein</topology>
    </subcellularLocation>
</comment>
<sequence length="176" mass="19089">VSTQASCGQNAVFAIGFAVFLAHVFLLPIDGCSINPTRSFGPAVVSSLRGCSNYTEGGLRDLWIFWIGPLIGAVLAALCQYPFSPECYERIMASQKKVFMTPAGACVCCDNVPDQFLKHNPYQAMKDSADSYMEREGMDIGEFNPDGSSMPAAKPGSKAKLRPSSDGYRCMKPMCF</sequence>
<evidence type="ECO:0008006" key="11">
    <source>
        <dbReference type="Google" id="ProtNLM"/>
    </source>
</evidence>
<dbReference type="PANTHER" id="PTHR19139:SF199">
    <property type="entry name" value="MIP17260P"/>
    <property type="match status" value="1"/>
</dbReference>
<comment type="caution">
    <text evidence="9">The sequence shown here is derived from an EMBL/GenBank/DDBJ whole genome shotgun (WGS) entry which is preliminary data.</text>
</comment>
<evidence type="ECO:0000256" key="5">
    <source>
        <dbReference type="ARBA" id="ARBA00023136"/>
    </source>
</evidence>
<dbReference type="Gene3D" id="1.20.1080.10">
    <property type="entry name" value="Glycerol uptake facilitator protein"/>
    <property type="match status" value="1"/>
</dbReference>
<feature type="non-terminal residue" evidence="9">
    <location>
        <position position="1"/>
    </location>
</feature>
<evidence type="ECO:0000256" key="6">
    <source>
        <dbReference type="RuleBase" id="RU000477"/>
    </source>
</evidence>
<keyword evidence="6" id="KW-0813">Transport</keyword>
<evidence type="ECO:0000256" key="1">
    <source>
        <dbReference type="ARBA" id="ARBA00004141"/>
    </source>
</evidence>
<evidence type="ECO:0000256" key="8">
    <source>
        <dbReference type="SAM" id="Phobius"/>
    </source>
</evidence>
<name>A0A813LHF5_POLGL</name>
<evidence type="ECO:0000313" key="10">
    <source>
        <dbReference type="Proteomes" id="UP000626109"/>
    </source>
</evidence>
<protein>
    <recommendedName>
        <fullName evidence="11">Aquaporin</fullName>
    </recommendedName>
</protein>
<dbReference type="GO" id="GO:0005886">
    <property type="term" value="C:plasma membrane"/>
    <property type="evidence" value="ECO:0007669"/>
    <property type="project" value="TreeGrafter"/>
</dbReference>
<feature type="region of interest" description="Disordered" evidence="7">
    <location>
        <begin position="143"/>
        <end position="164"/>
    </location>
</feature>
<dbReference type="PRINTS" id="PR00783">
    <property type="entry name" value="MINTRINSICP"/>
</dbReference>
<dbReference type="AlphaFoldDB" id="A0A813LHF5"/>
<dbReference type="InterPro" id="IPR000425">
    <property type="entry name" value="MIP"/>
</dbReference>
<dbReference type="InterPro" id="IPR023271">
    <property type="entry name" value="Aquaporin-like"/>
</dbReference>
<evidence type="ECO:0000256" key="4">
    <source>
        <dbReference type="ARBA" id="ARBA00022989"/>
    </source>
</evidence>
<gene>
    <name evidence="9" type="ORF">PGLA2088_LOCUS45068</name>
</gene>
<dbReference type="EMBL" id="CAJNNW010035521">
    <property type="protein sequence ID" value="CAE8728254.1"/>
    <property type="molecule type" value="Genomic_DNA"/>
</dbReference>
<evidence type="ECO:0000256" key="3">
    <source>
        <dbReference type="ARBA" id="ARBA00022692"/>
    </source>
</evidence>
<evidence type="ECO:0000256" key="2">
    <source>
        <dbReference type="ARBA" id="ARBA00006175"/>
    </source>
</evidence>
<keyword evidence="5 8" id="KW-0472">Membrane</keyword>
<evidence type="ECO:0000256" key="7">
    <source>
        <dbReference type="SAM" id="MobiDB-lite"/>
    </source>
</evidence>